<dbReference type="SUPFAM" id="SSF51161">
    <property type="entry name" value="Trimeric LpxA-like enzymes"/>
    <property type="match status" value="1"/>
</dbReference>
<gene>
    <name evidence="7" type="ORF">KQ657_000271</name>
</gene>
<proteinExistence type="inferred from homology"/>
<comment type="similarity">
    <text evidence="1 5">Belongs to the transferase hexapeptide repeat family.</text>
</comment>
<dbReference type="PANTHER" id="PTHR43017">
    <property type="entry name" value="GALACTOSIDE O-ACETYLTRANSFERASE"/>
    <property type="match status" value="1"/>
</dbReference>
<evidence type="ECO:0000259" key="6">
    <source>
        <dbReference type="SMART" id="SM01266"/>
    </source>
</evidence>
<evidence type="ECO:0000256" key="1">
    <source>
        <dbReference type="ARBA" id="ARBA00007274"/>
    </source>
</evidence>
<keyword evidence="3" id="KW-0677">Repeat</keyword>
<dbReference type="SMART" id="SM01266">
    <property type="entry name" value="Mac"/>
    <property type="match status" value="1"/>
</dbReference>
<feature type="domain" description="Maltose/galactoside acetyltransferase" evidence="6">
    <location>
        <begin position="29"/>
        <end position="90"/>
    </location>
</feature>
<evidence type="ECO:0000256" key="5">
    <source>
        <dbReference type="RuleBase" id="RU367021"/>
    </source>
</evidence>
<dbReference type="RefSeq" id="XP_043051801.1">
    <property type="nucleotide sequence ID" value="XM_043191124.1"/>
</dbReference>
<dbReference type="Proteomes" id="UP000790833">
    <property type="component" value="Unassembled WGS sequence"/>
</dbReference>
<keyword evidence="2 5" id="KW-0808">Transferase</keyword>
<dbReference type="EC" id="2.3.1.-" evidence="5"/>
<keyword evidence="4 5" id="KW-0012">Acyltransferase</keyword>
<evidence type="ECO:0000313" key="7">
    <source>
        <dbReference type="EMBL" id="KAG7196256.1"/>
    </source>
</evidence>
<dbReference type="InterPro" id="IPR001451">
    <property type="entry name" value="Hexapep"/>
</dbReference>
<comment type="caution">
    <text evidence="7">The sequence shown here is derived from an EMBL/GenBank/DDBJ whole genome shotgun (WGS) entry which is preliminary data.</text>
</comment>
<dbReference type="PANTHER" id="PTHR43017:SF1">
    <property type="entry name" value="ACETYLTRANSFERASE YJL218W-RELATED"/>
    <property type="match status" value="1"/>
</dbReference>
<dbReference type="AlphaFoldDB" id="A0A9P7VFE0"/>
<evidence type="ECO:0000256" key="3">
    <source>
        <dbReference type="ARBA" id="ARBA00022737"/>
    </source>
</evidence>
<dbReference type="InterPro" id="IPR011004">
    <property type="entry name" value="Trimer_LpxA-like_sf"/>
</dbReference>
<organism evidence="7 8">
    <name type="scientific">Scheffersomyces spartinae</name>
    <dbReference type="NCBI Taxonomy" id="45513"/>
    <lineage>
        <taxon>Eukaryota</taxon>
        <taxon>Fungi</taxon>
        <taxon>Dikarya</taxon>
        <taxon>Ascomycota</taxon>
        <taxon>Saccharomycotina</taxon>
        <taxon>Pichiomycetes</taxon>
        <taxon>Debaryomycetaceae</taxon>
        <taxon>Scheffersomyces</taxon>
    </lineage>
</organism>
<keyword evidence="8" id="KW-1185">Reference proteome</keyword>
<dbReference type="OrthoDB" id="25818at2759"/>
<dbReference type="InterPro" id="IPR024688">
    <property type="entry name" value="Mac_dom"/>
</dbReference>
<name>A0A9P7VFE0_9ASCO</name>
<evidence type="ECO:0000256" key="2">
    <source>
        <dbReference type="ARBA" id="ARBA00022679"/>
    </source>
</evidence>
<dbReference type="EMBL" id="JAHMUF010000001">
    <property type="protein sequence ID" value="KAG7196256.1"/>
    <property type="molecule type" value="Genomic_DNA"/>
</dbReference>
<dbReference type="CDD" id="cd03357">
    <property type="entry name" value="LbH_MAT_GAT"/>
    <property type="match status" value="1"/>
</dbReference>
<evidence type="ECO:0000256" key="4">
    <source>
        <dbReference type="ARBA" id="ARBA00023315"/>
    </source>
</evidence>
<accession>A0A9P7VFE0</accession>
<evidence type="ECO:0000313" key="8">
    <source>
        <dbReference type="Proteomes" id="UP000790833"/>
    </source>
</evidence>
<dbReference type="Gene3D" id="2.160.10.10">
    <property type="entry name" value="Hexapeptide repeat proteins"/>
    <property type="match status" value="1"/>
</dbReference>
<reference evidence="7" key="1">
    <citation type="submission" date="2021-03" db="EMBL/GenBank/DDBJ databases">
        <authorList>
            <person name="Palmer J.M."/>
        </authorList>
    </citation>
    <scope>NUCLEOTIDE SEQUENCE</scope>
    <source>
        <strain evidence="7">ARV_011</strain>
    </source>
</reference>
<sequence>MGQNSTEIDQKLVKYIYDNFKHVPKGIEYEKMVLNVPYNCFEKTLLDARTLSHELVDEYGDIKVRDFGSLEEYHKKRVEHLQLVFGKCTDNVFIEYPFYVDYGCNIELGDRFYANYGVTFLDCSLIKFGDNVMVGPHTVFTCATHPANPITRLAGVEFARPIIVGNNVWFGANCTILPGVTIGDGAVIGAGTVVTKDVPANSLCVGVPGRITKTGIDKLDI</sequence>
<dbReference type="Pfam" id="PF14602">
    <property type="entry name" value="Hexapep_2"/>
    <property type="match status" value="1"/>
</dbReference>
<dbReference type="GO" id="GO:0008870">
    <property type="term" value="F:galactoside O-acetyltransferase activity"/>
    <property type="evidence" value="ECO:0007669"/>
    <property type="project" value="TreeGrafter"/>
</dbReference>
<protein>
    <recommendedName>
        <fullName evidence="5">Acetyltransferase</fullName>
        <ecNumber evidence="5">2.3.1.-</ecNumber>
    </recommendedName>
</protein>
<dbReference type="InterPro" id="IPR039369">
    <property type="entry name" value="LacA-like"/>
</dbReference>
<dbReference type="GeneID" id="66113645"/>